<dbReference type="InterPro" id="IPR011009">
    <property type="entry name" value="Kinase-like_dom_sf"/>
</dbReference>
<evidence type="ECO:0000256" key="3">
    <source>
        <dbReference type="ARBA" id="ARBA00022777"/>
    </source>
</evidence>
<organism evidence="7 8">
    <name type="scientific">Candidatus Merdivivens pullicola</name>
    <dbReference type="NCBI Taxonomy" id="2840872"/>
    <lineage>
        <taxon>Bacteria</taxon>
        <taxon>Pseudomonadati</taxon>
        <taxon>Bacteroidota</taxon>
        <taxon>Bacteroidia</taxon>
        <taxon>Bacteroidales</taxon>
        <taxon>Muribaculaceae</taxon>
        <taxon>Muribaculaceae incertae sedis</taxon>
        <taxon>Candidatus Merdivivens</taxon>
    </lineage>
</organism>
<feature type="transmembrane region" description="Helical" evidence="5">
    <location>
        <begin position="307"/>
        <end position="329"/>
    </location>
</feature>
<evidence type="ECO:0000256" key="2">
    <source>
        <dbReference type="ARBA" id="ARBA00022741"/>
    </source>
</evidence>
<dbReference type="AlphaFoldDB" id="A0A9D9IHM6"/>
<dbReference type="InterPro" id="IPR008271">
    <property type="entry name" value="Ser/Thr_kinase_AS"/>
</dbReference>
<dbReference type="InterPro" id="IPR000719">
    <property type="entry name" value="Prot_kinase_dom"/>
</dbReference>
<dbReference type="InterPro" id="IPR042095">
    <property type="entry name" value="SUMF_sf"/>
</dbReference>
<evidence type="ECO:0000256" key="1">
    <source>
        <dbReference type="ARBA" id="ARBA00022679"/>
    </source>
</evidence>
<reference evidence="7" key="2">
    <citation type="journal article" date="2021" name="PeerJ">
        <title>Extensive microbial diversity within the chicken gut microbiome revealed by metagenomics and culture.</title>
        <authorList>
            <person name="Gilroy R."/>
            <person name="Ravi A."/>
            <person name="Getino M."/>
            <person name="Pursley I."/>
            <person name="Horton D.L."/>
            <person name="Alikhan N.F."/>
            <person name="Baker D."/>
            <person name="Gharbi K."/>
            <person name="Hall N."/>
            <person name="Watson M."/>
            <person name="Adriaenssens E.M."/>
            <person name="Foster-Nyarko E."/>
            <person name="Jarju S."/>
            <person name="Secka A."/>
            <person name="Antonio M."/>
            <person name="Oren A."/>
            <person name="Chaudhuri R.R."/>
            <person name="La Ragione R."/>
            <person name="Hildebrand F."/>
            <person name="Pallen M.J."/>
        </authorList>
    </citation>
    <scope>NUCLEOTIDE SEQUENCE</scope>
    <source>
        <strain evidence="7">B1-8020</strain>
    </source>
</reference>
<dbReference type="EMBL" id="JADIMA010000032">
    <property type="protein sequence ID" value="MBO8472632.1"/>
    <property type="molecule type" value="Genomic_DNA"/>
</dbReference>
<dbReference type="Proteomes" id="UP000823604">
    <property type="component" value="Unassembled WGS sequence"/>
</dbReference>
<keyword evidence="5" id="KW-0812">Transmembrane</keyword>
<comment type="caution">
    <text evidence="7">The sequence shown here is derived from an EMBL/GenBank/DDBJ whole genome shotgun (WGS) entry which is preliminary data.</text>
</comment>
<keyword evidence="4" id="KW-0067">ATP-binding</keyword>
<name>A0A9D9IHM6_9BACT</name>
<dbReference type="SUPFAM" id="SSF56112">
    <property type="entry name" value="Protein kinase-like (PK-like)"/>
    <property type="match status" value="1"/>
</dbReference>
<dbReference type="SUPFAM" id="SSF56436">
    <property type="entry name" value="C-type lectin-like"/>
    <property type="match status" value="1"/>
</dbReference>
<keyword evidence="5" id="KW-0472">Membrane</keyword>
<keyword evidence="2" id="KW-0547">Nucleotide-binding</keyword>
<dbReference type="PROSITE" id="PS50011">
    <property type="entry name" value="PROTEIN_KINASE_DOM"/>
    <property type="match status" value="1"/>
</dbReference>
<dbReference type="Gene3D" id="3.30.200.20">
    <property type="entry name" value="Phosphorylase Kinase, domain 1"/>
    <property type="match status" value="1"/>
</dbReference>
<dbReference type="InterPro" id="IPR016187">
    <property type="entry name" value="CTDL_fold"/>
</dbReference>
<dbReference type="SMART" id="SM00220">
    <property type="entry name" value="S_TKc"/>
    <property type="match status" value="1"/>
</dbReference>
<dbReference type="Gene3D" id="1.10.510.10">
    <property type="entry name" value="Transferase(Phosphotransferase) domain 1"/>
    <property type="match status" value="1"/>
</dbReference>
<gene>
    <name evidence="7" type="ORF">IAB81_03270</name>
</gene>
<evidence type="ECO:0000313" key="8">
    <source>
        <dbReference type="Proteomes" id="UP000823604"/>
    </source>
</evidence>
<evidence type="ECO:0000313" key="7">
    <source>
        <dbReference type="EMBL" id="MBO8472632.1"/>
    </source>
</evidence>
<keyword evidence="3" id="KW-0418">Kinase</keyword>
<keyword evidence="1" id="KW-0808">Transferase</keyword>
<keyword evidence="5" id="KW-1133">Transmembrane helix</keyword>
<dbReference type="Pfam" id="PF03781">
    <property type="entry name" value="FGE-sulfatase"/>
    <property type="match status" value="1"/>
</dbReference>
<dbReference type="Pfam" id="PF00069">
    <property type="entry name" value="Pkinase"/>
    <property type="match status" value="1"/>
</dbReference>
<dbReference type="GO" id="GO:0004674">
    <property type="term" value="F:protein serine/threonine kinase activity"/>
    <property type="evidence" value="ECO:0007669"/>
    <property type="project" value="TreeGrafter"/>
</dbReference>
<dbReference type="InterPro" id="IPR005532">
    <property type="entry name" value="SUMF_dom"/>
</dbReference>
<dbReference type="Gene3D" id="3.90.1580.10">
    <property type="entry name" value="paralog of FGE (formylglycine-generating enzyme)"/>
    <property type="match status" value="1"/>
</dbReference>
<feature type="domain" description="Protein kinase" evidence="6">
    <location>
        <begin position="20"/>
        <end position="294"/>
    </location>
</feature>
<dbReference type="GO" id="GO:0005524">
    <property type="term" value="F:ATP binding"/>
    <property type="evidence" value="ECO:0007669"/>
    <property type="project" value="UniProtKB-KW"/>
</dbReference>
<dbReference type="PROSITE" id="PS00108">
    <property type="entry name" value="PROTEIN_KINASE_ST"/>
    <property type="match status" value="1"/>
</dbReference>
<evidence type="ECO:0000259" key="6">
    <source>
        <dbReference type="PROSITE" id="PS50011"/>
    </source>
</evidence>
<dbReference type="CDD" id="cd14014">
    <property type="entry name" value="STKc_PknB_like"/>
    <property type="match status" value="1"/>
</dbReference>
<accession>A0A9D9IHM6</accession>
<dbReference type="PANTHER" id="PTHR43289:SF34">
    <property type="entry name" value="SERINE_THREONINE-PROTEIN KINASE YBDM-RELATED"/>
    <property type="match status" value="1"/>
</dbReference>
<protein>
    <submittedName>
        <fullName evidence="7">SUMF1/EgtB/PvdO family nonheme iron enzyme</fullName>
    </submittedName>
</protein>
<evidence type="ECO:0000256" key="5">
    <source>
        <dbReference type="SAM" id="Phobius"/>
    </source>
</evidence>
<evidence type="ECO:0000256" key="4">
    <source>
        <dbReference type="ARBA" id="ARBA00022840"/>
    </source>
</evidence>
<dbReference type="PANTHER" id="PTHR43289">
    <property type="entry name" value="MITOGEN-ACTIVATED PROTEIN KINASE KINASE KINASE 20-RELATED"/>
    <property type="match status" value="1"/>
</dbReference>
<sequence>MKEGEIYILPEGTLLCNGKYIIRGRIGIGGFGITYMAIQNGLNRIVCIKEYFPSGKCARDTVSYNIYPQTISNEYYYKYRESFEKEARILAELSHPNIVEVIDVFAENNTSYMVMEYIKGESLQKAVENRGRLPYTEAVNYIAQIADAVDYIHKRHILHRDIKPDNIMLTANYKAILIDFGSAREFEEDKTQIHTSMFTNGYAPPEQYASKSRKGSYTDIYALGATFYFTLTGQAPLEATARLIDKMPEPKKLVKDIPEEANRTILKAMQLKSENRHQTIDDFMADLRNIRPSVLIDETIGAKSKKWVIPVSIISTLIVVAAITVFLILGKNGENVKTTNSMGTTDPIETIDFTGTGMYPMIYVEGGTFEMGNDNSDNDCPTHEVTLDGYYIGQFEVSRKFFKSIMGYDPSLYATPDADNYPVENVSIEEAKRFIEMLNRKTRKHFALPTEAQWEYAARGGQSSRGYSYSGTADTDKLWYDRDNPTEIYYEPSVNELGIYQMSGNVAEWCRDYYDESFYYTGSRYNPVNSNGHDGDLVVIRGGSYYSFDEEELTVFYRNAYDSPQEDIGFRLVLDK</sequence>
<reference evidence="7" key="1">
    <citation type="submission" date="2020-10" db="EMBL/GenBank/DDBJ databases">
        <authorList>
            <person name="Gilroy R."/>
        </authorList>
    </citation>
    <scope>NUCLEOTIDE SEQUENCE</scope>
    <source>
        <strain evidence="7">B1-8020</strain>
    </source>
</reference>
<proteinExistence type="predicted"/>